<reference evidence="10 11" key="1">
    <citation type="submission" date="2024-03" db="EMBL/GenBank/DDBJ databases">
        <title>Human intestinal bacterial collection.</title>
        <authorList>
            <person name="Pauvert C."/>
            <person name="Hitch T.C.A."/>
            <person name="Clavel T."/>
        </authorList>
    </citation>
    <scope>NUCLEOTIDE SEQUENCE [LARGE SCALE GENOMIC DNA]</scope>
    <source>
        <strain evidence="10 11">CLA-AA-H78B</strain>
    </source>
</reference>
<feature type="transmembrane region" description="Helical" evidence="9">
    <location>
        <begin position="123"/>
        <end position="148"/>
    </location>
</feature>
<comment type="caution">
    <text evidence="10">The sequence shown here is derived from an EMBL/GenBank/DDBJ whole genome shotgun (WGS) entry which is preliminary data.</text>
</comment>
<dbReference type="InterPro" id="IPR024529">
    <property type="entry name" value="ECF_trnsprt_substrate-spec"/>
</dbReference>
<keyword evidence="5 9" id="KW-0812">Transmembrane</keyword>
<evidence type="ECO:0000256" key="9">
    <source>
        <dbReference type="SAM" id="Phobius"/>
    </source>
</evidence>
<comment type="similarity">
    <text evidence="2 8">Belongs to the prokaryotic riboflavin transporter (P-RFT) (TC 2.A.87) family.</text>
</comment>
<name>A0ABV1I467_9FIRM</name>
<evidence type="ECO:0000313" key="11">
    <source>
        <dbReference type="Proteomes" id="UP001470288"/>
    </source>
</evidence>
<evidence type="ECO:0000256" key="6">
    <source>
        <dbReference type="ARBA" id="ARBA00022989"/>
    </source>
</evidence>
<feature type="transmembrane region" description="Helical" evidence="9">
    <location>
        <begin position="15"/>
        <end position="36"/>
    </location>
</feature>
<dbReference type="RefSeq" id="WP_117497747.1">
    <property type="nucleotide sequence ID" value="NZ_JBBMFC010000036.1"/>
</dbReference>
<dbReference type="Pfam" id="PF12822">
    <property type="entry name" value="ECF_trnsprt"/>
    <property type="match status" value="1"/>
</dbReference>
<feature type="transmembrane region" description="Helical" evidence="9">
    <location>
        <begin position="168"/>
        <end position="199"/>
    </location>
</feature>
<evidence type="ECO:0000256" key="2">
    <source>
        <dbReference type="ARBA" id="ARBA00005540"/>
    </source>
</evidence>
<gene>
    <name evidence="10" type="ORF">WMO62_14285</name>
</gene>
<dbReference type="PANTHER" id="PTHR38438:SF1">
    <property type="entry name" value="RIBOFLAVIN TRANSPORTER RIBU"/>
    <property type="match status" value="1"/>
</dbReference>
<keyword evidence="4 8" id="KW-1003">Cell membrane</keyword>
<proteinExistence type="inferred from homology"/>
<evidence type="ECO:0000256" key="8">
    <source>
        <dbReference type="PIRNR" id="PIRNR037778"/>
    </source>
</evidence>
<evidence type="ECO:0000256" key="3">
    <source>
        <dbReference type="ARBA" id="ARBA00022448"/>
    </source>
</evidence>
<evidence type="ECO:0000256" key="1">
    <source>
        <dbReference type="ARBA" id="ARBA00004651"/>
    </source>
</evidence>
<keyword evidence="6 9" id="KW-1133">Transmembrane helix</keyword>
<evidence type="ECO:0000256" key="5">
    <source>
        <dbReference type="ARBA" id="ARBA00022692"/>
    </source>
</evidence>
<dbReference type="InterPro" id="IPR025720">
    <property type="entry name" value="RibU"/>
</dbReference>
<evidence type="ECO:0000256" key="7">
    <source>
        <dbReference type="ARBA" id="ARBA00023136"/>
    </source>
</evidence>
<dbReference type="PIRSF" id="PIRSF037778">
    <property type="entry name" value="UCP037778_transp_RibU"/>
    <property type="match status" value="1"/>
</dbReference>
<keyword evidence="11" id="KW-1185">Reference proteome</keyword>
<protein>
    <recommendedName>
        <fullName evidence="8">Riboflavin transporter</fullName>
    </recommendedName>
</protein>
<sequence length="210" mass="22313">MKTTSTTATVRSGRAATRMIVCVGMLAAISTILMLFEFPLPFLAPGFYELDFSEVPILIGAFALGPVAGVLTELVKVLLNLVVNGTQTAFVGEFANFVMGCMFVLPASLIYKMKKSRKHAVIGLAAGTVTMSVVAVFINALVLLPAYAKAFGMPIDAFVEMGSAINPAINSLWTFVVLAVAPFNLIKGVLVSVITVLLYKHISPILKGNL</sequence>
<comment type="subcellular location">
    <subcellularLocation>
        <location evidence="1">Cell membrane</location>
        <topology evidence="1">Multi-pass membrane protein</topology>
    </subcellularLocation>
</comment>
<dbReference type="Gene3D" id="1.10.1760.20">
    <property type="match status" value="1"/>
</dbReference>
<keyword evidence="7 8" id="KW-0472">Membrane</keyword>
<feature type="transmembrane region" description="Helical" evidence="9">
    <location>
        <begin position="94"/>
        <end position="111"/>
    </location>
</feature>
<dbReference type="Proteomes" id="UP001470288">
    <property type="component" value="Unassembled WGS sequence"/>
</dbReference>
<accession>A0ABV1I467</accession>
<evidence type="ECO:0000256" key="4">
    <source>
        <dbReference type="ARBA" id="ARBA00022475"/>
    </source>
</evidence>
<organism evidence="10 11">
    <name type="scientific">Hominiventricola aquisgranensis</name>
    <dbReference type="NCBI Taxonomy" id="3133164"/>
    <lineage>
        <taxon>Bacteria</taxon>
        <taxon>Bacillati</taxon>
        <taxon>Bacillota</taxon>
        <taxon>Clostridia</taxon>
        <taxon>Lachnospirales</taxon>
        <taxon>Lachnospiraceae</taxon>
        <taxon>Hominiventricola</taxon>
    </lineage>
</organism>
<dbReference type="EMBL" id="JBBMFC010000036">
    <property type="protein sequence ID" value="MEQ2579979.1"/>
    <property type="molecule type" value="Genomic_DNA"/>
</dbReference>
<feature type="transmembrane region" description="Helical" evidence="9">
    <location>
        <begin position="57"/>
        <end position="82"/>
    </location>
</feature>
<evidence type="ECO:0000313" key="10">
    <source>
        <dbReference type="EMBL" id="MEQ2579979.1"/>
    </source>
</evidence>
<keyword evidence="3 8" id="KW-0813">Transport</keyword>
<comment type="function">
    <text evidence="8">Probably a riboflavin-binding protein that interacts with the energy-coupling factor (ECF) ABC-transporter complex.</text>
</comment>
<dbReference type="PANTHER" id="PTHR38438">
    <property type="entry name" value="RIBOFLAVIN TRANSPORTER RIBU"/>
    <property type="match status" value="1"/>
</dbReference>